<feature type="domain" description="Helitron helicase-like" evidence="1">
    <location>
        <begin position="267"/>
        <end position="450"/>
    </location>
</feature>
<evidence type="ECO:0000313" key="2">
    <source>
        <dbReference type="EMBL" id="WVZ52896.1"/>
    </source>
</evidence>
<organism evidence="2 3">
    <name type="scientific">Paspalum notatum var. saurae</name>
    <dbReference type="NCBI Taxonomy" id="547442"/>
    <lineage>
        <taxon>Eukaryota</taxon>
        <taxon>Viridiplantae</taxon>
        <taxon>Streptophyta</taxon>
        <taxon>Embryophyta</taxon>
        <taxon>Tracheophyta</taxon>
        <taxon>Spermatophyta</taxon>
        <taxon>Magnoliopsida</taxon>
        <taxon>Liliopsida</taxon>
        <taxon>Poales</taxon>
        <taxon>Poaceae</taxon>
        <taxon>PACMAD clade</taxon>
        <taxon>Panicoideae</taxon>
        <taxon>Andropogonodae</taxon>
        <taxon>Paspaleae</taxon>
        <taxon>Paspalinae</taxon>
        <taxon>Paspalum</taxon>
    </lineage>
</organism>
<dbReference type="PANTHER" id="PTHR45786:SF74">
    <property type="entry name" value="ATP-DEPENDENT DNA HELICASE"/>
    <property type="match status" value="1"/>
</dbReference>
<dbReference type="EMBL" id="CP144745">
    <property type="protein sequence ID" value="WVZ52896.1"/>
    <property type="molecule type" value="Genomic_DNA"/>
</dbReference>
<dbReference type="PANTHER" id="PTHR45786">
    <property type="entry name" value="DNA BINDING PROTEIN-LIKE"/>
    <property type="match status" value="1"/>
</dbReference>
<evidence type="ECO:0000259" key="1">
    <source>
        <dbReference type="Pfam" id="PF14214"/>
    </source>
</evidence>
<gene>
    <name evidence="2" type="ORF">U9M48_003900</name>
</gene>
<protein>
    <recommendedName>
        <fullName evidence="1">Helitron helicase-like domain-containing protein</fullName>
    </recommendedName>
</protein>
<feature type="non-terminal residue" evidence="2">
    <location>
        <position position="532"/>
    </location>
</feature>
<reference evidence="2 3" key="1">
    <citation type="submission" date="2024-02" db="EMBL/GenBank/DDBJ databases">
        <title>High-quality chromosome-scale genome assembly of Pensacola bahiagrass (Paspalum notatum Flugge var. saurae).</title>
        <authorList>
            <person name="Vega J.M."/>
            <person name="Podio M."/>
            <person name="Orjuela J."/>
            <person name="Siena L.A."/>
            <person name="Pessino S.C."/>
            <person name="Combes M.C."/>
            <person name="Mariac C."/>
            <person name="Albertini E."/>
            <person name="Pupilli F."/>
            <person name="Ortiz J.P.A."/>
            <person name="Leblanc O."/>
        </authorList>
    </citation>
    <scope>NUCLEOTIDE SEQUENCE [LARGE SCALE GENOMIC DNA]</scope>
    <source>
        <strain evidence="2">R1</strain>
        <tissue evidence="2">Leaf</tissue>
    </source>
</reference>
<name>A0AAQ3PTL6_PASNO</name>
<evidence type="ECO:0000313" key="3">
    <source>
        <dbReference type="Proteomes" id="UP001341281"/>
    </source>
</evidence>
<dbReference type="Pfam" id="PF14214">
    <property type="entry name" value="Helitron_like_N"/>
    <property type="match status" value="1"/>
</dbReference>
<sequence length="532" mass="59419">MESRSSSREIVYTGCCRGGKIILPQRRAFSKPLQQLVRFNGDSRSNKFMRLIREYNSLFAFTSLGVDVDKSINTNGGLYVFHINGVVHHRIGSLVPPPGKRPEYAQLYIHDTANEIQNHLNIFSSEGEGVPDPHIVSNLIAMLNENNPLVQKFRMAQDRLLSPDAPNIAIKLCGTVDAHGDRYCAPSSSELAALLIGGSSPEISSFDIVVETQASHLKPVSPIHPTLMALQYPLLFPYGEPGFHTSIKFAETNGRVGDRDEVSMYEYYGADLHYRLGQPNPALCCSRLSQPYQVNAFSCVEANKLNFYNFNQDLLRCETYQGISDAIGHGASTGRDVGVKKTLPASHIGGKRYMQQNYHDCLAICCAYGPPHKFTTFTCNPKWPEIAEAIRCESGQKPSDRSDMVVRVFHMKLEEYLSDIKEGRVFSPVRAVAHTNEFQKRGLPHSHILVWQSDTGRGQTAEDIDKYISAELLDPKVDPLGFSLVQEFMIHGPCGHANPSAQCMKDGKCSKRYPKKFRSDTTFDQDGYPLYT</sequence>
<dbReference type="AlphaFoldDB" id="A0AAQ3PTL6"/>
<dbReference type="Proteomes" id="UP001341281">
    <property type="component" value="Chromosome 01"/>
</dbReference>
<keyword evidence="3" id="KW-1185">Reference proteome</keyword>
<proteinExistence type="predicted"/>
<dbReference type="InterPro" id="IPR025476">
    <property type="entry name" value="Helitron_helicase-like"/>
</dbReference>
<accession>A0AAQ3PTL6</accession>